<comment type="subcellular location">
    <subcellularLocation>
        <location evidence="1 7">Cell membrane</location>
        <topology evidence="1 7">Multi-pass membrane protein</topology>
    </subcellularLocation>
</comment>
<keyword evidence="10" id="KW-1185">Reference proteome</keyword>
<name>A0ABY6FQX2_9MICC</name>
<accession>A0ABY6FQX2</accession>
<dbReference type="PANTHER" id="PTHR30151:SF0">
    <property type="entry name" value="ABC TRANSPORTER PERMEASE PROTEIN MJ0413-RELATED"/>
    <property type="match status" value="1"/>
</dbReference>
<evidence type="ECO:0000259" key="8">
    <source>
        <dbReference type="PROSITE" id="PS50928"/>
    </source>
</evidence>
<proteinExistence type="inferred from homology"/>
<evidence type="ECO:0000256" key="7">
    <source>
        <dbReference type="RuleBase" id="RU363032"/>
    </source>
</evidence>
<dbReference type="SUPFAM" id="SSF161098">
    <property type="entry name" value="MetI-like"/>
    <property type="match status" value="1"/>
</dbReference>
<evidence type="ECO:0000256" key="1">
    <source>
        <dbReference type="ARBA" id="ARBA00004651"/>
    </source>
</evidence>
<feature type="transmembrane region" description="Helical" evidence="7">
    <location>
        <begin position="80"/>
        <end position="106"/>
    </location>
</feature>
<evidence type="ECO:0000256" key="6">
    <source>
        <dbReference type="ARBA" id="ARBA00023136"/>
    </source>
</evidence>
<dbReference type="PANTHER" id="PTHR30151">
    <property type="entry name" value="ALKANE SULFONATE ABC TRANSPORTER-RELATED, MEMBRANE SUBUNIT"/>
    <property type="match status" value="1"/>
</dbReference>
<keyword evidence="3" id="KW-1003">Cell membrane</keyword>
<keyword evidence="2 7" id="KW-0813">Transport</keyword>
<dbReference type="EMBL" id="CP106856">
    <property type="protein sequence ID" value="UYB35548.1"/>
    <property type="molecule type" value="Genomic_DNA"/>
</dbReference>
<dbReference type="InterPro" id="IPR035906">
    <property type="entry name" value="MetI-like_sf"/>
</dbReference>
<feature type="transmembrane region" description="Helical" evidence="7">
    <location>
        <begin position="183"/>
        <end position="211"/>
    </location>
</feature>
<evidence type="ECO:0000256" key="4">
    <source>
        <dbReference type="ARBA" id="ARBA00022692"/>
    </source>
</evidence>
<dbReference type="InterPro" id="IPR000515">
    <property type="entry name" value="MetI-like"/>
</dbReference>
<feature type="transmembrane region" description="Helical" evidence="7">
    <location>
        <begin position="118"/>
        <end position="136"/>
    </location>
</feature>
<feature type="transmembrane region" description="Helical" evidence="7">
    <location>
        <begin position="231"/>
        <end position="250"/>
    </location>
</feature>
<comment type="similarity">
    <text evidence="7">Belongs to the binding-protein-dependent transport system permease family.</text>
</comment>
<dbReference type="PROSITE" id="PS50928">
    <property type="entry name" value="ABC_TM1"/>
    <property type="match status" value="1"/>
</dbReference>
<dbReference type="Gene3D" id="1.10.3720.10">
    <property type="entry name" value="MetI-like"/>
    <property type="match status" value="1"/>
</dbReference>
<feature type="transmembrane region" description="Helical" evidence="7">
    <location>
        <begin position="20"/>
        <end position="40"/>
    </location>
</feature>
<evidence type="ECO:0000256" key="3">
    <source>
        <dbReference type="ARBA" id="ARBA00022475"/>
    </source>
</evidence>
<protein>
    <submittedName>
        <fullName evidence="9">ABC transporter permease</fullName>
    </submittedName>
</protein>
<dbReference type="Proteomes" id="UP001063368">
    <property type="component" value="Chromosome"/>
</dbReference>
<sequence length="274" mass="29507">MTANPATSTAARSSARWLRVGPALLGTCGVLGFLLTWQLAAVTGLVDSRHLPPATEVLERFFANLAYTEFWVATGHTLRAWLLGLLVSAVAGLVLGVLVGSNSFLVRATHSTVEFLRPIPAVALIPIAALLFGPRLGSELMIIIYACFWIVLIQVLYGIADLDQVAMDTTRTLGLSFMERVRYLIFPTLLPFFMTGLRLAATVALVLAISVELIVGTPGLGQEVALAQINGSAPAIFSLIITSGLLGIIINMMMRFVERKTLFWHESVRGGKSA</sequence>
<keyword evidence="5 7" id="KW-1133">Transmembrane helix</keyword>
<keyword evidence="6 7" id="KW-0472">Membrane</keyword>
<dbReference type="Pfam" id="PF00528">
    <property type="entry name" value="BPD_transp_1"/>
    <property type="match status" value="1"/>
</dbReference>
<evidence type="ECO:0000313" key="10">
    <source>
        <dbReference type="Proteomes" id="UP001063368"/>
    </source>
</evidence>
<feature type="domain" description="ABC transmembrane type-1" evidence="8">
    <location>
        <begin position="74"/>
        <end position="258"/>
    </location>
</feature>
<evidence type="ECO:0000313" key="9">
    <source>
        <dbReference type="EMBL" id="UYB35548.1"/>
    </source>
</evidence>
<organism evidence="9 10">
    <name type="scientific">Arthrobacter koreensis</name>
    <dbReference type="NCBI Taxonomy" id="199136"/>
    <lineage>
        <taxon>Bacteria</taxon>
        <taxon>Bacillati</taxon>
        <taxon>Actinomycetota</taxon>
        <taxon>Actinomycetes</taxon>
        <taxon>Micrococcales</taxon>
        <taxon>Micrococcaceae</taxon>
        <taxon>Arthrobacter</taxon>
    </lineage>
</organism>
<keyword evidence="4 7" id="KW-0812">Transmembrane</keyword>
<gene>
    <name evidence="9" type="ORF">N9A08_13070</name>
</gene>
<evidence type="ECO:0000256" key="2">
    <source>
        <dbReference type="ARBA" id="ARBA00022448"/>
    </source>
</evidence>
<feature type="transmembrane region" description="Helical" evidence="7">
    <location>
        <begin position="142"/>
        <end position="162"/>
    </location>
</feature>
<evidence type="ECO:0000256" key="5">
    <source>
        <dbReference type="ARBA" id="ARBA00022989"/>
    </source>
</evidence>
<dbReference type="CDD" id="cd06261">
    <property type="entry name" value="TM_PBP2"/>
    <property type="match status" value="1"/>
</dbReference>
<dbReference type="RefSeq" id="WP_091602383.1">
    <property type="nucleotide sequence ID" value="NZ_CECE01000004.1"/>
</dbReference>
<reference evidence="9" key="1">
    <citation type="submission" date="2022-09" db="EMBL/GenBank/DDBJ databases">
        <authorList>
            <person name="Li D."/>
            <person name="Cheng J."/>
            <person name="Li Y."/>
        </authorList>
    </citation>
    <scope>NUCLEOTIDE SEQUENCE</scope>
    <source>
        <strain evidence="9">DL</strain>
    </source>
</reference>